<dbReference type="GO" id="GO:0008413">
    <property type="term" value="F:8-oxo-7,8-dihydroguanosine triphosphate pyrophosphatase activity"/>
    <property type="evidence" value="ECO:0007669"/>
    <property type="project" value="InterPro"/>
</dbReference>
<dbReference type="EC" id="3.6.1.55" evidence="7"/>
<protein>
    <submittedName>
        <fullName evidence="7">8-oxo-dGTP diphosphatase</fullName>
        <ecNumber evidence="7">3.6.1.55</ecNumber>
    </submittedName>
</protein>
<dbReference type="PANTHER" id="PTHR43758">
    <property type="entry name" value="7,8-DIHYDRO-8-OXOGUANINE TRIPHOSPHATASE"/>
    <property type="match status" value="1"/>
</dbReference>
<evidence type="ECO:0000256" key="1">
    <source>
        <dbReference type="ARBA" id="ARBA00001946"/>
    </source>
</evidence>
<dbReference type="EMBL" id="JACHMN010000001">
    <property type="protein sequence ID" value="MBB5867629.1"/>
    <property type="molecule type" value="Genomic_DNA"/>
</dbReference>
<dbReference type="Proteomes" id="UP000587527">
    <property type="component" value="Unassembled WGS sequence"/>
</dbReference>
<dbReference type="Pfam" id="PF00293">
    <property type="entry name" value="NUDIX"/>
    <property type="match status" value="1"/>
</dbReference>
<dbReference type="InterPro" id="IPR003562">
    <property type="entry name" value="Mutator_MutX_prot"/>
</dbReference>
<dbReference type="PROSITE" id="PS00893">
    <property type="entry name" value="NUDIX_BOX"/>
    <property type="match status" value="1"/>
</dbReference>
<evidence type="ECO:0000256" key="2">
    <source>
        <dbReference type="ARBA" id="ARBA00005582"/>
    </source>
</evidence>
<dbReference type="PANTHER" id="PTHR43758:SF2">
    <property type="entry name" value="OXIDIZED PURINE NUCLEOSIDE TRIPHOSPHATE HYDROLASE"/>
    <property type="match status" value="1"/>
</dbReference>
<gene>
    <name evidence="7" type="ORF">F4553_001008</name>
</gene>
<dbReference type="Gene3D" id="3.90.79.10">
    <property type="entry name" value="Nucleoside Triphosphate Pyrophosphohydrolase"/>
    <property type="match status" value="1"/>
</dbReference>
<keyword evidence="8" id="KW-1185">Reference proteome</keyword>
<dbReference type="InterPro" id="IPR015797">
    <property type="entry name" value="NUDIX_hydrolase-like_dom_sf"/>
</dbReference>
<evidence type="ECO:0000313" key="7">
    <source>
        <dbReference type="EMBL" id="MBB5867629.1"/>
    </source>
</evidence>
<dbReference type="GO" id="GO:0005737">
    <property type="term" value="C:cytoplasm"/>
    <property type="evidence" value="ECO:0007669"/>
    <property type="project" value="TreeGrafter"/>
</dbReference>
<evidence type="ECO:0000259" key="6">
    <source>
        <dbReference type="PROSITE" id="PS51462"/>
    </source>
</evidence>
<reference evidence="7 8" key="1">
    <citation type="submission" date="2020-08" db="EMBL/GenBank/DDBJ databases">
        <title>Sequencing the genomes of 1000 actinobacteria strains.</title>
        <authorList>
            <person name="Klenk H.-P."/>
        </authorList>
    </citation>
    <scope>NUCLEOTIDE SEQUENCE [LARGE SCALE GENOMIC DNA]</scope>
    <source>
        <strain evidence="7 8">DSM 45362</strain>
    </source>
</reference>
<comment type="similarity">
    <text evidence="2">Belongs to the Nudix hydrolase family.</text>
</comment>
<keyword evidence="3" id="KW-0479">Metal-binding</keyword>
<evidence type="ECO:0000256" key="4">
    <source>
        <dbReference type="ARBA" id="ARBA00022801"/>
    </source>
</evidence>
<evidence type="ECO:0000256" key="5">
    <source>
        <dbReference type="ARBA" id="ARBA00022842"/>
    </source>
</evidence>
<feature type="domain" description="Nudix hydrolase" evidence="6">
    <location>
        <begin position="5"/>
        <end position="151"/>
    </location>
</feature>
<dbReference type="InterPro" id="IPR020084">
    <property type="entry name" value="NUDIX_hydrolase_CS"/>
</dbReference>
<dbReference type="PROSITE" id="PS51462">
    <property type="entry name" value="NUDIX"/>
    <property type="match status" value="1"/>
</dbReference>
<keyword evidence="5" id="KW-0460">Magnesium</keyword>
<dbReference type="GO" id="GO:0035539">
    <property type="term" value="F:8-oxo-7,8-dihydrodeoxyguanosine triphosphate pyrophosphatase activity"/>
    <property type="evidence" value="ECO:0007669"/>
    <property type="project" value="UniProtKB-EC"/>
</dbReference>
<keyword evidence="4 7" id="KW-0378">Hydrolase</keyword>
<name>A0A841BKB8_9ACTN</name>
<evidence type="ECO:0000256" key="3">
    <source>
        <dbReference type="ARBA" id="ARBA00022723"/>
    </source>
</evidence>
<organism evidence="7 8">
    <name type="scientific">Allocatelliglobosispora scoriae</name>
    <dbReference type="NCBI Taxonomy" id="643052"/>
    <lineage>
        <taxon>Bacteria</taxon>
        <taxon>Bacillati</taxon>
        <taxon>Actinomycetota</taxon>
        <taxon>Actinomycetes</taxon>
        <taxon>Micromonosporales</taxon>
        <taxon>Micromonosporaceae</taxon>
        <taxon>Allocatelliglobosispora</taxon>
    </lineage>
</organism>
<dbReference type="GO" id="GO:0006281">
    <property type="term" value="P:DNA repair"/>
    <property type="evidence" value="ECO:0007669"/>
    <property type="project" value="InterPro"/>
</dbReference>
<dbReference type="RefSeq" id="WP_312875091.1">
    <property type="nucleotide sequence ID" value="NZ_JACHMN010000001.1"/>
</dbReference>
<dbReference type="PRINTS" id="PR01402">
    <property type="entry name" value="MUTATORMUTX"/>
</dbReference>
<dbReference type="InterPro" id="IPR000086">
    <property type="entry name" value="NUDIX_hydrolase_dom"/>
</dbReference>
<evidence type="ECO:0000313" key="8">
    <source>
        <dbReference type="Proteomes" id="UP000587527"/>
    </source>
</evidence>
<dbReference type="AlphaFoldDB" id="A0A841BKB8"/>
<dbReference type="CDD" id="cd18886">
    <property type="entry name" value="NUDIX_MutT_Nudt1"/>
    <property type="match status" value="1"/>
</dbReference>
<dbReference type="SUPFAM" id="SSF55811">
    <property type="entry name" value="Nudix"/>
    <property type="match status" value="1"/>
</dbReference>
<sequence length="162" mass="18160">MTSLMPVVATLAYVVSPDRRRVLLIHRDKRPGDIHFGKHLGLGGRVERDEDVVSGVVREIAEESGLVARDVVLRGTVSWTGFGKGGQDWFCFVFRVDSFEGEAHGGNDEGTLVWTGVDELDSVPMWESDALWLPMVFDDEPPFHGYMPYRDGEMVSWSFSRA</sequence>
<proteinExistence type="inferred from homology"/>
<comment type="cofactor">
    <cofactor evidence="1">
        <name>Mg(2+)</name>
        <dbReference type="ChEBI" id="CHEBI:18420"/>
    </cofactor>
</comment>
<accession>A0A841BKB8</accession>
<comment type="caution">
    <text evidence="7">The sequence shown here is derived from an EMBL/GenBank/DDBJ whole genome shotgun (WGS) entry which is preliminary data.</text>
</comment>
<dbReference type="GO" id="GO:0046872">
    <property type="term" value="F:metal ion binding"/>
    <property type="evidence" value="ECO:0007669"/>
    <property type="project" value="UniProtKB-KW"/>
</dbReference>